<organism evidence="5 6">
    <name type="scientific">Tritrichomonas foetus</name>
    <dbReference type="NCBI Taxonomy" id="1144522"/>
    <lineage>
        <taxon>Eukaryota</taxon>
        <taxon>Metamonada</taxon>
        <taxon>Parabasalia</taxon>
        <taxon>Tritrichomonadida</taxon>
        <taxon>Tritrichomonadidae</taxon>
        <taxon>Tritrichomonas</taxon>
    </lineage>
</organism>
<keyword evidence="1 5" id="KW-0436">Ligase</keyword>
<evidence type="ECO:0000313" key="6">
    <source>
        <dbReference type="Proteomes" id="UP000179807"/>
    </source>
</evidence>
<sequence>MYPVGTQVDQTRARYFTGLDAMKDAGLVPAPENSNPPLIWIDGIMSIEEAEKLLPYQRVNKIPCMDYICFKSTLFDELNNLRKKYPNIMNFYPLTYNLPNDYPELQRQHSFICGRKNTAPTWVIKPRNGSCGKGIYLIQSSYEASNITKSSVAQQMVDPLLLDGFKFDFRLYLLVSSIEPFTAFIYKEGVARFCTEPYSPPTKSNRDHVFMNLTNTAINVGSSKSPEQFTRPASEVIQRIIKTYPAAKNIWNSIIDLSRMLLGSIYPTIIATLPHNGGKKFRHHVSDPDSGEDGKPRNAYSARAQTAPQNMRNSMKFERMTSSRLGQRKPTVSMKPLNSPTSVVEGSPQKVENYSQNTENTPKIENNIENERSSEIKTDEPGQTDEQQKADDQQKADNNPKTDELVTNENNSVNQNSENDQQEDVFVNLLPSQHYFQLLGIDIIIGSDLKPKLLELNDRPSIAVTVPFEKDLKTNMMREMFYHVTPNGSTLGNHENSGWQQIIPIENPNSDIFLNVKKVMNTPSSIKYIGRVAANSPSTNRMVSSGINNDLHTARRKRAAQLRESAKAPRFNNYLKPFV</sequence>
<comment type="caution">
    <text evidence="5">The sequence shown here is derived from an EMBL/GenBank/DDBJ whole genome shotgun (WGS) entry which is preliminary data.</text>
</comment>
<keyword evidence="3" id="KW-0067">ATP-binding</keyword>
<accession>A0A1J4K1L2</accession>
<dbReference type="GO" id="GO:0070740">
    <property type="term" value="F:tubulin-glutamic acid ligase activity"/>
    <property type="evidence" value="ECO:0007669"/>
    <property type="project" value="TreeGrafter"/>
</dbReference>
<evidence type="ECO:0000256" key="4">
    <source>
        <dbReference type="SAM" id="MobiDB-lite"/>
    </source>
</evidence>
<feature type="compositionally biased region" description="Polar residues" evidence="4">
    <location>
        <begin position="303"/>
        <end position="313"/>
    </location>
</feature>
<feature type="compositionally biased region" description="Polar residues" evidence="4">
    <location>
        <begin position="336"/>
        <end position="363"/>
    </location>
</feature>
<dbReference type="GO" id="GO:0015631">
    <property type="term" value="F:tubulin binding"/>
    <property type="evidence" value="ECO:0007669"/>
    <property type="project" value="TreeGrafter"/>
</dbReference>
<evidence type="ECO:0000256" key="1">
    <source>
        <dbReference type="ARBA" id="ARBA00022598"/>
    </source>
</evidence>
<evidence type="ECO:0000256" key="2">
    <source>
        <dbReference type="ARBA" id="ARBA00022741"/>
    </source>
</evidence>
<feature type="compositionally biased region" description="Low complexity" evidence="4">
    <location>
        <begin position="408"/>
        <end position="419"/>
    </location>
</feature>
<dbReference type="GO" id="GO:0000226">
    <property type="term" value="P:microtubule cytoskeleton organization"/>
    <property type="evidence" value="ECO:0007669"/>
    <property type="project" value="TreeGrafter"/>
</dbReference>
<dbReference type="VEuPathDB" id="TrichDB:TRFO_29226"/>
<dbReference type="PANTHER" id="PTHR12241:SF154">
    <property type="entry name" value="TUBULIN POLYGLUTAMYLASE TTLL11"/>
    <property type="match status" value="1"/>
</dbReference>
<dbReference type="GO" id="GO:0005524">
    <property type="term" value="F:ATP binding"/>
    <property type="evidence" value="ECO:0007669"/>
    <property type="project" value="UniProtKB-KW"/>
</dbReference>
<dbReference type="Pfam" id="PF03133">
    <property type="entry name" value="TTL"/>
    <property type="match status" value="2"/>
</dbReference>
<dbReference type="GO" id="GO:0036064">
    <property type="term" value="C:ciliary basal body"/>
    <property type="evidence" value="ECO:0007669"/>
    <property type="project" value="TreeGrafter"/>
</dbReference>
<keyword evidence="6" id="KW-1185">Reference proteome</keyword>
<dbReference type="Proteomes" id="UP000179807">
    <property type="component" value="Unassembled WGS sequence"/>
</dbReference>
<dbReference type="SUPFAM" id="SSF56059">
    <property type="entry name" value="Glutathione synthetase ATP-binding domain-like"/>
    <property type="match status" value="2"/>
</dbReference>
<proteinExistence type="predicted"/>
<dbReference type="RefSeq" id="XP_068356501.1">
    <property type="nucleotide sequence ID" value="XM_068506652.1"/>
</dbReference>
<dbReference type="InterPro" id="IPR004344">
    <property type="entry name" value="TTL/TTLL_fam"/>
</dbReference>
<name>A0A1J4K1L2_9EUKA</name>
<feature type="compositionally biased region" description="Basic and acidic residues" evidence="4">
    <location>
        <begin position="369"/>
        <end position="404"/>
    </location>
</feature>
<feature type="region of interest" description="Disordered" evidence="4">
    <location>
        <begin position="276"/>
        <end position="420"/>
    </location>
</feature>
<evidence type="ECO:0000313" key="5">
    <source>
        <dbReference type="EMBL" id="OHT03365.1"/>
    </source>
</evidence>
<protein>
    <submittedName>
        <fullName evidence="5">Tubulin-tyrosine ligase family protein</fullName>
    </submittedName>
</protein>
<dbReference type="Gene3D" id="3.30.470.20">
    <property type="entry name" value="ATP-grasp fold, B domain"/>
    <property type="match status" value="2"/>
</dbReference>
<dbReference type="EMBL" id="MLAK01000829">
    <property type="protein sequence ID" value="OHT03365.1"/>
    <property type="molecule type" value="Genomic_DNA"/>
</dbReference>
<gene>
    <name evidence="5" type="ORF">TRFO_29226</name>
</gene>
<feature type="compositionally biased region" description="Basic and acidic residues" evidence="4">
    <location>
        <begin position="284"/>
        <end position="296"/>
    </location>
</feature>
<keyword evidence="2" id="KW-0547">Nucleotide-binding</keyword>
<evidence type="ECO:0000256" key="3">
    <source>
        <dbReference type="ARBA" id="ARBA00022840"/>
    </source>
</evidence>
<dbReference type="GeneID" id="94841356"/>
<dbReference type="PROSITE" id="PS51221">
    <property type="entry name" value="TTL"/>
    <property type="match status" value="1"/>
</dbReference>
<reference evidence="5" key="1">
    <citation type="submission" date="2016-10" db="EMBL/GenBank/DDBJ databases">
        <authorList>
            <person name="Benchimol M."/>
            <person name="Almeida L.G."/>
            <person name="Vasconcelos A.T."/>
            <person name="Perreira-Neves A."/>
            <person name="Rosa I.A."/>
            <person name="Tasca T."/>
            <person name="Bogo M.R."/>
            <person name="de Souza W."/>
        </authorList>
    </citation>
    <scope>NUCLEOTIDE SEQUENCE [LARGE SCALE GENOMIC DNA]</scope>
    <source>
        <strain evidence="5">K</strain>
    </source>
</reference>
<dbReference type="AlphaFoldDB" id="A0A1J4K1L2"/>
<dbReference type="PANTHER" id="PTHR12241">
    <property type="entry name" value="TUBULIN POLYGLUTAMYLASE"/>
    <property type="match status" value="1"/>
</dbReference>
<dbReference type="OrthoDB" id="202825at2759"/>